<dbReference type="PANTHER" id="PTHR21549">
    <property type="entry name" value="MUTATED IN BLADDER CANCER 1"/>
    <property type="match status" value="1"/>
</dbReference>
<proteinExistence type="predicted"/>
<dbReference type="AlphaFoldDB" id="A0A3Q3BGS3"/>
<dbReference type="Ensembl" id="ENSKMAT00000028970.1">
    <property type="protein sequence ID" value="ENSKMAP00000028611.1"/>
    <property type="gene ID" value="ENSKMAG00000021207.1"/>
</dbReference>
<evidence type="ECO:0000256" key="1">
    <source>
        <dbReference type="ARBA" id="ARBA00023054"/>
    </source>
</evidence>
<keyword evidence="1 2" id="KW-0175">Coiled coil</keyword>
<sequence length="315" mass="37317">TFTSLEMHLQKQLAKIQNGVRKFQVHLTDVKPTPELIEKLKEIMSEVELSINTVKEEQRLCFEEYLKEERTCRQEVNAYEKKIENWNLAVKSNSKLPTASTLKVRPPSTSPQRSEPWRSSCRGQVVNMEVWTKHSGQPSYRKEAKLYLPGKTLEEIEQHEDWHQELLSLKDKKRGVENCGNTFMSSVLIEERRRQLEVKLALEEHLRLKREEEEEQRRNRREEEQREMEERQREAAKSIKCFSERVKHLQISETEKTPQNWMSLFSVDGHINRDPSRLIRPTKGWQERMKHIGPSGDGPLLQMFHRAVPSWRQGL</sequence>
<name>A0A3Q3BGS3_KRYMA</name>
<evidence type="ECO:0008006" key="6">
    <source>
        <dbReference type="Google" id="ProtNLM"/>
    </source>
</evidence>
<reference evidence="4" key="1">
    <citation type="submission" date="2025-08" db="UniProtKB">
        <authorList>
            <consortium name="Ensembl"/>
        </authorList>
    </citation>
    <scope>IDENTIFICATION</scope>
</reference>
<evidence type="ECO:0000313" key="5">
    <source>
        <dbReference type="Proteomes" id="UP000264800"/>
    </source>
</evidence>
<keyword evidence="5" id="KW-1185">Reference proteome</keyword>
<evidence type="ECO:0000256" key="3">
    <source>
        <dbReference type="SAM" id="MobiDB-lite"/>
    </source>
</evidence>
<organism evidence="4 5">
    <name type="scientific">Kryptolebias marmoratus</name>
    <name type="common">Mangrove killifish</name>
    <name type="synonym">Rivulus marmoratus</name>
    <dbReference type="NCBI Taxonomy" id="37003"/>
    <lineage>
        <taxon>Eukaryota</taxon>
        <taxon>Metazoa</taxon>
        <taxon>Chordata</taxon>
        <taxon>Craniata</taxon>
        <taxon>Vertebrata</taxon>
        <taxon>Euteleostomi</taxon>
        <taxon>Actinopterygii</taxon>
        <taxon>Neopterygii</taxon>
        <taxon>Teleostei</taxon>
        <taxon>Neoteleostei</taxon>
        <taxon>Acanthomorphata</taxon>
        <taxon>Ovalentaria</taxon>
        <taxon>Atherinomorphae</taxon>
        <taxon>Cyprinodontiformes</taxon>
        <taxon>Rivulidae</taxon>
        <taxon>Kryptolebias</taxon>
    </lineage>
</organism>
<dbReference type="PANTHER" id="PTHR21549:SF0">
    <property type="entry name" value="COILED-COIL DOMAIN-CONTAINING PROTEIN 112"/>
    <property type="match status" value="1"/>
</dbReference>
<feature type="region of interest" description="Disordered" evidence="3">
    <location>
        <begin position="97"/>
        <end position="118"/>
    </location>
</feature>
<evidence type="ECO:0000256" key="2">
    <source>
        <dbReference type="SAM" id="Coils"/>
    </source>
</evidence>
<feature type="region of interest" description="Disordered" evidence="3">
    <location>
        <begin position="210"/>
        <end position="232"/>
    </location>
</feature>
<reference evidence="4" key="2">
    <citation type="submission" date="2025-09" db="UniProtKB">
        <authorList>
            <consortium name="Ensembl"/>
        </authorList>
    </citation>
    <scope>IDENTIFICATION</scope>
</reference>
<dbReference type="GeneTree" id="ENSGT00940000167760"/>
<dbReference type="OMA" id="ENWSHAV"/>
<dbReference type="InterPro" id="IPR039902">
    <property type="entry name" value="CCDC148/CCDC112"/>
</dbReference>
<feature type="coiled-coil region" evidence="2">
    <location>
        <begin position="37"/>
        <end position="82"/>
    </location>
</feature>
<accession>A0A3Q3BGS3</accession>
<dbReference type="Proteomes" id="UP000264800">
    <property type="component" value="Unplaced"/>
</dbReference>
<evidence type="ECO:0000313" key="4">
    <source>
        <dbReference type="Ensembl" id="ENSKMAP00000028611.1"/>
    </source>
</evidence>
<dbReference type="STRING" id="37003.ENSKMAP00000028611"/>
<protein>
    <recommendedName>
        <fullName evidence="6">Coiled-coil domain containing 112</fullName>
    </recommendedName>
</protein>